<dbReference type="RefSeq" id="WP_078348598.1">
    <property type="nucleotide sequence ID" value="NZ_MBTF01000012.1"/>
</dbReference>
<protein>
    <recommendedName>
        <fullName evidence="4">AAA+ ATPase domain-containing protein</fullName>
    </recommendedName>
</protein>
<evidence type="ECO:0000313" key="3">
    <source>
        <dbReference type="Proteomes" id="UP000189739"/>
    </source>
</evidence>
<reference evidence="2 3" key="1">
    <citation type="submission" date="2016-07" db="EMBL/GenBank/DDBJ databases">
        <title>Genomic analysis of zinc-resistant bacterium Mucilaginibacter pedocola TBZ30.</title>
        <authorList>
            <person name="Huang J."/>
            <person name="Tang J."/>
        </authorList>
    </citation>
    <scope>NUCLEOTIDE SEQUENCE [LARGE SCALE GENOMIC DNA]</scope>
    <source>
        <strain evidence="2 3">TBZ30</strain>
    </source>
</reference>
<evidence type="ECO:0000313" key="2">
    <source>
        <dbReference type="EMBL" id="OOQ59843.1"/>
    </source>
</evidence>
<keyword evidence="3" id="KW-1185">Reference proteome</keyword>
<dbReference type="OrthoDB" id="9781481at2"/>
<accession>A0A1S9PFX2</accession>
<dbReference type="EMBL" id="MBTF01000012">
    <property type="protein sequence ID" value="OOQ59843.1"/>
    <property type="molecule type" value="Genomic_DNA"/>
</dbReference>
<evidence type="ECO:0008006" key="4">
    <source>
        <dbReference type="Google" id="ProtNLM"/>
    </source>
</evidence>
<comment type="caution">
    <text evidence="2">The sequence shown here is derived from an EMBL/GenBank/DDBJ whole genome shotgun (WGS) entry which is preliminary data.</text>
</comment>
<organism evidence="2 3">
    <name type="scientific">Mucilaginibacter pedocola</name>
    <dbReference type="NCBI Taxonomy" id="1792845"/>
    <lineage>
        <taxon>Bacteria</taxon>
        <taxon>Pseudomonadati</taxon>
        <taxon>Bacteroidota</taxon>
        <taxon>Sphingobacteriia</taxon>
        <taxon>Sphingobacteriales</taxon>
        <taxon>Sphingobacteriaceae</taxon>
        <taxon>Mucilaginibacter</taxon>
    </lineage>
</organism>
<dbReference type="AlphaFoldDB" id="A0A1S9PFX2"/>
<evidence type="ECO:0000256" key="1">
    <source>
        <dbReference type="SAM" id="Coils"/>
    </source>
</evidence>
<dbReference type="STRING" id="1792845.BC343_06770"/>
<feature type="coiled-coil region" evidence="1">
    <location>
        <begin position="315"/>
        <end position="349"/>
    </location>
</feature>
<keyword evidence="1" id="KW-0175">Coiled coil</keyword>
<dbReference type="Gene3D" id="3.40.50.300">
    <property type="entry name" value="P-loop containing nucleotide triphosphate hydrolases"/>
    <property type="match status" value="1"/>
</dbReference>
<name>A0A1S9PFX2_9SPHI</name>
<sequence length="820" mass="95116">MKVIAKLSRRTSNPTLGYIKPILYFNSERNKFLKAEESDFPNAGEIFIYGGFSNIETRVSYDELFELDEVKKTELSKYEPGSPSSCYYSANSDGFRRLSFMEFIRILNVDFDLDKRTINDGYFSNNQYSPIFIRNRGLIYGPFSYSDGTLYPFNLTDFDLDGVDFEESVEDFFQNYRDCIFKYNESELDALIVGDYLYSLTELVTITPNDIIYFGTIDSLLNWGKQFLKTKLNDQEIQILTKLKDVNIPDTNNPLVSQKLSLLFNHFENQNKWFNIDIPRYLNSFLTTENGQIYLNQFLEDNEVSFFNEYRKSELDVIERNLLEKKEELDGLELQVNDLKIKLHTQDDRIFEGIPEDEKIKLKSIITDIDKRESVIAFVEESQRLNDVTEEIQKKEYLREYLNTQINDLKDQEKAIKVAMKGVKDEFFNHTDFARKVMDAKIYTDLINNIDPSLQDTDVDKQKIKKVNRLNTVTFENSKAFFLEIQNRFSKENRDISYNDLVNLMVTTNQNFLTVFAGLPGVGKTSLVEKTSKILGCESNNRFLKIPVAKGWTSSRDILGYFNPLTKKYQRAKTGLLDFLQSCENDFKASNSVPSFVLLDEANLSAMEHYWSDFLSVTDGDYKKEINVTDSLKVSFGSGVRFLATINYDHTTEILSNRLISRAPIIRLANSNGYNSLMTDTINNFDDIFSLEQLNNYINPKSNKEYFKDDIRNKFESIISVLEDDNGNGNPTIIGHRKYLAVENYCKVAGLLLEDDNKFLALDYAVMQNIWPLINGRGEGYYRRLQNLVEKTQGLPNTNHHLTRIIKTGEDNFKNFSYFC</sequence>
<dbReference type="Proteomes" id="UP000189739">
    <property type="component" value="Unassembled WGS sequence"/>
</dbReference>
<gene>
    <name evidence="2" type="ORF">BC343_06770</name>
</gene>
<proteinExistence type="predicted"/>
<dbReference type="SUPFAM" id="SSF52540">
    <property type="entry name" value="P-loop containing nucleoside triphosphate hydrolases"/>
    <property type="match status" value="1"/>
</dbReference>
<dbReference type="InterPro" id="IPR027417">
    <property type="entry name" value="P-loop_NTPase"/>
</dbReference>